<dbReference type="SUPFAM" id="SSF58104">
    <property type="entry name" value="Methyl-accepting chemotaxis protein (MCP) signaling domain"/>
    <property type="match status" value="1"/>
</dbReference>
<dbReference type="OrthoDB" id="9816519at2"/>
<dbReference type="SMART" id="SM00283">
    <property type="entry name" value="MA"/>
    <property type="match status" value="1"/>
</dbReference>
<evidence type="ECO:0000313" key="5">
    <source>
        <dbReference type="Proteomes" id="UP000294567"/>
    </source>
</evidence>
<protein>
    <submittedName>
        <fullName evidence="4">Methyl-accepting chemotaxis protein</fullName>
    </submittedName>
</protein>
<comment type="caution">
    <text evidence="4">The sequence shown here is derived from an EMBL/GenBank/DDBJ whole genome shotgun (WGS) entry which is preliminary data.</text>
</comment>
<evidence type="ECO:0000256" key="1">
    <source>
        <dbReference type="ARBA" id="ARBA00023224"/>
    </source>
</evidence>
<gene>
    <name evidence="4" type="ORF">EDD65_10812</name>
</gene>
<dbReference type="Pfam" id="PF13682">
    <property type="entry name" value="CZB"/>
    <property type="match status" value="1"/>
</dbReference>
<dbReference type="PANTHER" id="PTHR32089:SF112">
    <property type="entry name" value="LYSOZYME-LIKE PROTEIN-RELATED"/>
    <property type="match status" value="1"/>
</dbReference>
<keyword evidence="5" id="KW-1185">Reference proteome</keyword>
<dbReference type="Proteomes" id="UP000294567">
    <property type="component" value="Unassembled WGS sequence"/>
</dbReference>
<dbReference type="Pfam" id="PF00015">
    <property type="entry name" value="MCPsignal"/>
    <property type="match status" value="1"/>
</dbReference>
<evidence type="ECO:0000259" key="3">
    <source>
        <dbReference type="PROSITE" id="PS50111"/>
    </source>
</evidence>
<dbReference type="EMBL" id="SMAE01000008">
    <property type="protein sequence ID" value="TCS88480.1"/>
    <property type="molecule type" value="Genomic_DNA"/>
</dbReference>
<organism evidence="4 5">
    <name type="scientific">Keratinibaculum paraultunense</name>
    <dbReference type="NCBI Taxonomy" id="1278232"/>
    <lineage>
        <taxon>Bacteria</taxon>
        <taxon>Bacillati</taxon>
        <taxon>Bacillota</taxon>
        <taxon>Tissierellia</taxon>
        <taxon>Tissierellales</taxon>
        <taxon>Tepidimicrobiaceae</taxon>
        <taxon>Keratinibaculum</taxon>
    </lineage>
</organism>
<feature type="domain" description="Methyl-accepting transducer" evidence="3">
    <location>
        <begin position="60"/>
        <end position="296"/>
    </location>
</feature>
<dbReference type="Gene3D" id="1.10.287.950">
    <property type="entry name" value="Methyl-accepting chemotaxis protein"/>
    <property type="match status" value="1"/>
</dbReference>
<dbReference type="Gene3D" id="1.20.120.30">
    <property type="entry name" value="Aspartate receptor, ligand-binding domain"/>
    <property type="match status" value="1"/>
</dbReference>
<keyword evidence="1 2" id="KW-0807">Transducer</keyword>
<dbReference type="RefSeq" id="WP_158280016.1">
    <property type="nucleotide sequence ID" value="NZ_CP068564.1"/>
</dbReference>
<dbReference type="GO" id="GO:0016020">
    <property type="term" value="C:membrane"/>
    <property type="evidence" value="ECO:0007669"/>
    <property type="project" value="InterPro"/>
</dbReference>
<name>A0A4R3KU32_9FIRM</name>
<evidence type="ECO:0000256" key="2">
    <source>
        <dbReference type="PROSITE-ProRule" id="PRU00284"/>
    </source>
</evidence>
<dbReference type="InterPro" id="IPR004089">
    <property type="entry name" value="MCPsignal_dom"/>
</dbReference>
<dbReference type="AlphaFoldDB" id="A0A4R3KU32"/>
<evidence type="ECO:0000313" key="4">
    <source>
        <dbReference type="EMBL" id="TCS88480.1"/>
    </source>
</evidence>
<accession>A0A4R3KU32</accession>
<dbReference type="InterPro" id="IPR025991">
    <property type="entry name" value="Chemoreceptor_zinc-bind_dom"/>
</dbReference>
<reference evidence="4 5" key="1">
    <citation type="submission" date="2019-03" db="EMBL/GenBank/DDBJ databases">
        <title>Genomic Encyclopedia of Type Strains, Phase IV (KMG-IV): sequencing the most valuable type-strain genomes for metagenomic binning, comparative biology and taxonomic classification.</title>
        <authorList>
            <person name="Goeker M."/>
        </authorList>
    </citation>
    <scope>NUCLEOTIDE SEQUENCE [LARGE SCALE GENOMIC DNA]</scope>
    <source>
        <strain evidence="4 5">DSM 26752</strain>
    </source>
</reference>
<proteinExistence type="predicted"/>
<dbReference type="GO" id="GO:0007165">
    <property type="term" value="P:signal transduction"/>
    <property type="evidence" value="ECO:0007669"/>
    <property type="project" value="UniProtKB-KW"/>
</dbReference>
<sequence>MLGIRYKNQVKAILQNDNVEIKDTNLKIIQEKIHQLNNLKEDARKYLLKTMELSASLGNIETEIVYISKNLQEMMNQLLSQIESTVAFSQETTATMDEINNALNYNVQTAENIFMHIDSVVQNNEKNKENINKMGEVCEEVMNKNRKVNKNLEDLLDKIAKIADIVAVIEDIADQTNLLALNASIEAARAGESGKGFSVVSEEIRKLAENTKESLDEFQIFRDEIETMSEESIESIKSTNTSMEKIPETSESIRLLIENNFKAIKEIHGAMESFMESFEKINSSTTEINNAVHMLSIETEKLSKMIETIDEDLSELNSIKGIVVKSDIKLMENNTKYYKIFSNYGSKIKPEELINILNNAKRLHKAWMEILKDMVNQRQIMPLQIDATRCGFGHFYHSIQIENPKIIDLWKELDSYHQALHNVGGIIIDLISSKNYDYIQDKYNEALNYSKEMFRVINEIIALISDTNAF</sequence>
<dbReference type="PANTHER" id="PTHR32089">
    <property type="entry name" value="METHYL-ACCEPTING CHEMOTAXIS PROTEIN MCPB"/>
    <property type="match status" value="1"/>
</dbReference>
<dbReference type="PROSITE" id="PS50111">
    <property type="entry name" value="CHEMOTAXIS_TRANSDUC_2"/>
    <property type="match status" value="1"/>
</dbReference>